<dbReference type="GO" id="GO:0000976">
    <property type="term" value="F:transcription cis-regulatory region binding"/>
    <property type="evidence" value="ECO:0007669"/>
    <property type="project" value="TreeGrafter"/>
</dbReference>
<dbReference type="InterPro" id="IPR009057">
    <property type="entry name" value="Homeodomain-like_sf"/>
</dbReference>
<evidence type="ECO:0000256" key="2">
    <source>
        <dbReference type="ARBA" id="ARBA00023125"/>
    </source>
</evidence>
<evidence type="ECO:0000313" key="6">
    <source>
        <dbReference type="EMBL" id="QAT87198.1"/>
    </source>
</evidence>
<keyword evidence="2 4" id="KW-0238">DNA-binding</keyword>
<dbReference type="PRINTS" id="PR00455">
    <property type="entry name" value="HTHTETR"/>
</dbReference>
<sequence length="206" mass="22775">MMWGMPRTADANAVLREKTRERVLQAAVRLFSRHGFDGTSVRALAQEADIAVGLLYSHFASKEAVLSALMQSSMLDVARTLEAADLEPTARGFVTVLLTSAVEMMDAHRDLWRLSQGLRHQPEVLARLKLPFEHFLGATHQRLKAALAARGVPEADIEARVLFALVEGISQQYVQHEGGYPAAKVIRAAARRWPATPSRKRKADTP</sequence>
<gene>
    <name evidence="6" type="primary">uidR3</name>
    <name evidence="6" type="ORF">EJ065_5665</name>
</gene>
<dbReference type="PROSITE" id="PS01081">
    <property type="entry name" value="HTH_TETR_1"/>
    <property type="match status" value="1"/>
</dbReference>
<dbReference type="PANTHER" id="PTHR30055:SF234">
    <property type="entry name" value="HTH-TYPE TRANSCRIPTIONAL REGULATOR BETI"/>
    <property type="match status" value="1"/>
</dbReference>
<dbReference type="AlphaFoldDB" id="A0A410RZF2"/>
<dbReference type="InterPro" id="IPR050109">
    <property type="entry name" value="HTH-type_TetR-like_transc_reg"/>
</dbReference>
<dbReference type="SUPFAM" id="SSF46689">
    <property type="entry name" value="Homeodomain-like"/>
    <property type="match status" value="1"/>
</dbReference>
<keyword evidence="1" id="KW-0805">Transcription regulation</keyword>
<evidence type="ECO:0000256" key="4">
    <source>
        <dbReference type="PROSITE-ProRule" id="PRU00335"/>
    </source>
</evidence>
<dbReference type="Proteomes" id="UP000288758">
    <property type="component" value="Chromosome"/>
</dbReference>
<dbReference type="Pfam" id="PF00440">
    <property type="entry name" value="TetR_N"/>
    <property type="match status" value="1"/>
</dbReference>
<evidence type="ECO:0000256" key="3">
    <source>
        <dbReference type="ARBA" id="ARBA00023163"/>
    </source>
</evidence>
<organism evidence="6 7">
    <name type="scientific">Corallococcus coralloides</name>
    <name type="common">Myxococcus coralloides</name>
    <dbReference type="NCBI Taxonomy" id="184914"/>
    <lineage>
        <taxon>Bacteria</taxon>
        <taxon>Pseudomonadati</taxon>
        <taxon>Myxococcota</taxon>
        <taxon>Myxococcia</taxon>
        <taxon>Myxococcales</taxon>
        <taxon>Cystobacterineae</taxon>
        <taxon>Myxococcaceae</taxon>
        <taxon>Corallococcus</taxon>
    </lineage>
</organism>
<feature type="DNA-binding region" description="H-T-H motif" evidence="4">
    <location>
        <begin position="40"/>
        <end position="59"/>
    </location>
</feature>
<feature type="domain" description="HTH tetR-type" evidence="5">
    <location>
        <begin position="17"/>
        <end position="77"/>
    </location>
</feature>
<dbReference type="InterPro" id="IPR023772">
    <property type="entry name" value="DNA-bd_HTH_TetR-type_CS"/>
</dbReference>
<evidence type="ECO:0000259" key="5">
    <source>
        <dbReference type="PROSITE" id="PS50977"/>
    </source>
</evidence>
<evidence type="ECO:0000313" key="7">
    <source>
        <dbReference type="Proteomes" id="UP000288758"/>
    </source>
</evidence>
<dbReference type="EMBL" id="CP034669">
    <property type="protein sequence ID" value="QAT87198.1"/>
    <property type="molecule type" value="Genomic_DNA"/>
</dbReference>
<proteinExistence type="predicted"/>
<dbReference type="PANTHER" id="PTHR30055">
    <property type="entry name" value="HTH-TYPE TRANSCRIPTIONAL REGULATOR RUTR"/>
    <property type="match status" value="1"/>
</dbReference>
<protein>
    <submittedName>
        <fullName evidence="6">TetR family transcriptional regulator</fullName>
    </submittedName>
</protein>
<keyword evidence="3" id="KW-0804">Transcription</keyword>
<dbReference type="Gene3D" id="1.10.357.10">
    <property type="entry name" value="Tetracycline Repressor, domain 2"/>
    <property type="match status" value="1"/>
</dbReference>
<evidence type="ECO:0000256" key="1">
    <source>
        <dbReference type="ARBA" id="ARBA00023015"/>
    </source>
</evidence>
<accession>A0A410RZF2</accession>
<name>A0A410RZF2_CORCK</name>
<reference evidence="6 7" key="1">
    <citation type="submission" date="2018-12" db="EMBL/GenBank/DDBJ databases">
        <title>Complete Genome Sequence of the Corallopyronin A producing Myxobacterium Corallococcus coralloides B035.</title>
        <authorList>
            <person name="Bouhired S.M."/>
            <person name="Rupp O."/>
            <person name="Blom J."/>
            <person name="Schaeberle T.F."/>
            <person name="Kehraus S."/>
            <person name="Schiefer A."/>
            <person name="Pfarr K."/>
            <person name="Goesmann A."/>
            <person name="Hoerauf A."/>
            <person name="Koenig G.M."/>
        </authorList>
    </citation>
    <scope>NUCLEOTIDE SEQUENCE [LARGE SCALE GENOMIC DNA]</scope>
    <source>
        <strain evidence="6 7">B035</strain>
    </source>
</reference>
<dbReference type="InterPro" id="IPR001647">
    <property type="entry name" value="HTH_TetR"/>
</dbReference>
<dbReference type="PROSITE" id="PS50977">
    <property type="entry name" value="HTH_TETR_2"/>
    <property type="match status" value="1"/>
</dbReference>
<dbReference type="GO" id="GO:0003700">
    <property type="term" value="F:DNA-binding transcription factor activity"/>
    <property type="evidence" value="ECO:0007669"/>
    <property type="project" value="TreeGrafter"/>
</dbReference>